<dbReference type="PROSITE" id="PS50879">
    <property type="entry name" value="RNASE_H_1"/>
    <property type="match status" value="1"/>
</dbReference>
<dbReference type="CDD" id="cd07067">
    <property type="entry name" value="HP_PGM_like"/>
    <property type="match status" value="1"/>
</dbReference>
<comment type="caution">
    <text evidence="2">The sequence shown here is derived from an EMBL/GenBank/DDBJ whole genome shotgun (WGS) entry which is preliminary data.</text>
</comment>
<proteinExistence type="predicted"/>
<dbReference type="SMART" id="SM00855">
    <property type="entry name" value="PGAM"/>
    <property type="match status" value="1"/>
</dbReference>
<name>A0ABV8LS02_9ACTN</name>
<reference evidence="3" key="1">
    <citation type="journal article" date="2019" name="Int. J. Syst. Evol. Microbiol.">
        <title>The Global Catalogue of Microorganisms (GCM) 10K type strain sequencing project: providing services to taxonomists for standard genome sequencing and annotation.</title>
        <authorList>
            <consortium name="The Broad Institute Genomics Platform"/>
            <consortium name="The Broad Institute Genome Sequencing Center for Infectious Disease"/>
            <person name="Wu L."/>
            <person name="Ma J."/>
        </authorList>
    </citation>
    <scope>NUCLEOTIDE SEQUENCE [LARGE SCALE GENOMIC DNA]</scope>
    <source>
        <strain evidence="3">CGMCC 4.7289</strain>
    </source>
</reference>
<dbReference type="InterPro" id="IPR036397">
    <property type="entry name" value="RNaseH_sf"/>
</dbReference>
<dbReference type="InterPro" id="IPR012337">
    <property type="entry name" value="RNaseH-like_sf"/>
</dbReference>
<dbReference type="CDD" id="cd09279">
    <property type="entry name" value="RNase_HI_like"/>
    <property type="match status" value="1"/>
</dbReference>
<evidence type="ECO:0000259" key="1">
    <source>
        <dbReference type="PROSITE" id="PS50879"/>
    </source>
</evidence>
<dbReference type="SUPFAM" id="SSF53254">
    <property type="entry name" value="Phosphoglycerate mutase-like"/>
    <property type="match status" value="1"/>
</dbReference>
<dbReference type="Proteomes" id="UP001595816">
    <property type="component" value="Unassembled WGS sequence"/>
</dbReference>
<dbReference type="InterPro" id="IPR002156">
    <property type="entry name" value="RNaseH_domain"/>
</dbReference>
<dbReference type="RefSeq" id="WP_253760945.1">
    <property type="nucleotide sequence ID" value="NZ_JAMZDZ010000001.1"/>
</dbReference>
<sequence>MKVVVEADGGSRGNPGPAGFGAVVRDAGTGAVLAERSESLGIATNNAAEYAGLIAGLTAAAEVGATEVDVRMDSKLVIEQMAGRWQIKHPGLRPLAAKAADLVRGFASVRYQWIPRERNQHADRLANEAMDAATQAELTEAATEQSWEPREDPPTRLILVRHGETPLTAEKRYSGRGDVPLAPVGEAQARAAAERLKSLGPLSAVVSSPLQRCTQTAGYIAEMADAELPVEVMPDLIEVDFGQWEALTFAEARERDPAAMQAWLKSTAVAPPGGESFQRVAQRVRRAIAQIRQQHAGHTVAVVSHVSPIKLILRDALAAGDAFLYRLYLDPAGISVVDLYPDGGVAVRSVNETGHLPSR</sequence>
<dbReference type="EMBL" id="JBHSAY010000010">
    <property type="protein sequence ID" value="MFC4133251.1"/>
    <property type="molecule type" value="Genomic_DNA"/>
</dbReference>
<evidence type="ECO:0000313" key="2">
    <source>
        <dbReference type="EMBL" id="MFC4133251.1"/>
    </source>
</evidence>
<feature type="domain" description="RNase H type-1" evidence="1">
    <location>
        <begin position="1"/>
        <end position="139"/>
    </location>
</feature>
<dbReference type="Pfam" id="PF00300">
    <property type="entry name" value="His_Phos_1"/>
    <property type="match status" value="1"/>
</dbReference>
<organism evidence="2 3">
    <name type="scientific">Hamadaea flava</name>
    <dbReference type="NCBI Taxonomy" id="1742688"/>
    <lineage>
        <taxon>Bacteria</taxon>
        <taxon>Bacillati</taxon>
        <taxon>Actinomycetota</taxon>
        <taxon>Actinomycetes</taxon>
        <taxon>Micromonosporales</taxon>
        <taxon>Micromonosporaceae</taxon>
        <taxon>Hamadaea</taxon>
    </lineage>
</organism>
<dbReference type="InterPro" id="IPR029033">
    <property type="entry name" value="His_PPase_superfam"/>
</dbReference>
<dbReference type="PANTHER" id="PTHR48100">
    <property type="entry name" value="BROAD-SPECIFICITY PHOSPHATASE YOR283W-RELATED"/>
    <property type="match status" value="1"/>
</dbReference>
<gene>
    <name evidence="2" type="ORF">ACFOZ4_21800</name>
</gene>
<dbReference type="PANTHER" id="PTHR48100:SF1">
    <property type="entry name" value="HISTIDINE PHOSPHATASE FAMILY PROTEIN-RELATED"/>
    <property type="match status" value="1"/>
</dbReference>
<accession>A0ABV8LS02</accession>
<evidence type="ECO:0000313" key="3">
    <source>
        <dbReference type="Proteomes" id="UP001595816"/>
    </source>
</evidence>
<dbReference type="Gene3D" id="3.30.420.10">
    <property type="entry name" value="Ribonuclease H-like superfamily/Ribonuclease H"/>
    <property type="match status" value="1"/>
</dbReference>
<dbReference type="Gene3D" id="3.40.50.1240">
    <property type="entry name" value="Phosphoglycerate mutase-like"/>
    <property type="match status" value="1"/>
</dbReference>
<dbReference type="Pfam" id="PF13456">
    <property type="entry name" value="RVT_3"/>
    <property type="match status" value="1"/>
</dbReference>
<dbReference type="PIRSF" id="PIRSF036922">
    <property type="entry name" value="RNaseH_PGAM"/>
    <property type="match status" value="1"/>
</dbReference>
<keyword evidence="3" id="KW-1185">Reference proteome</keyword>
<dbReference type="SUPFAM" id="SSF53098">
    <property type="entry name" value="Ribonuclease H-like"/>
    <property type="match status" value="1"/>
</dbReference>
<dbReference type="InterPro" id="IPR050275">
    <property type="entry name" value="PGM_Phosphatase"/>
</dbReference>
<dbReference type="InterPro" id="IPR014636">
    <property type="entry name" value="RNaseH/PGlycerate_mutase"/>
</dbReference>
<dbReference type="InterPro" id="IPR013078">
    <property type="entry name" value="His_Pase_superF_clade-1"/>
</dbReference>
<protein>
    <submittedName>
        <fullName evidence="2">Histidine phosphatase family protein</fullName>
    </submittedName>
</protein>